<sequence length="317" mass="35962">MTNDSTEIRIALVGDIHGFWTMVDTEYFGRSSYGSIFFTGDLGNNRPGNANRIAKEIAKIPKPKYLIPGNHDSTSFFQLAVELFGFSPKLGNLSFPLHFLRWKKFLHDLGDIKVCRYNLFSESSDYSLLGARPLSMGGRLNFIPFLKYFHGIGTMEESSQRLLSLLEDADSQKDLLVLAHNGPSGLGARAKDIWGCDFRKEEGDFGDGDLGDFILESVLRNRAPKVVVAGHMHHSSRKGKQKTRVWKKRKEGILYVNPARVPRIFTDPNGNIWHHHVTLVRRNGIWDADAIFLKNGREEVFPLPEFLEREKASVQEE</sequence>
<dbReference type="SUPFAM" id="SSF56300">
    <property type="entry name" value="Metallo-dependent phosphatases"/>
    <property type="match status" value="1"/>
</dbReference>
<dbReference type="InterPro" id="IPR027629">
    <property type="entry name" value="DevT-like"/>
</dbReference>
<gene>
    <name evidence="2" type="ORF">CH371_08745</name>
</gene>
<dbReference type="Gene3D" id="3.60.21.10">
    <property type="match status" value="1"/>
</dbReference>
<accession>A0A2M9ZDC2</accession>
<reference evidence="2 3" key="1">
    <citation type="submission" date="2017-07" db="EMBL/GenBank/DDBJ databases">
        <title>Leptospira spp. isolated from tropical soils.</title>
        <authorList>
            <person name="Thibeaux R."/>
            <person name="Iraola G."/>
            <person name="Ferres I."/>
            <person name="Bierque E."/>
            <person name="Girault D."/>
            <person name="Soupe-Gilbert M.-E."/>
            <person name="Picardeau M."/>
            <person name="Goarant C."/>
        </authorList>
    </citation>
    <scope>NUCLEOTIDE SEQUENCE [LARGE SCALE GENOMIC DNA]</scope>
    <source>
        <strain evidence="2 3">FH2-C-A2</strain>
    </source>
</reference>
<dbReference type="PANTHER" id="PTHR35769">
    <property type="entry name" value="CALCINEURIN-LIKE METALLO-PHOSPHOESTERASE SUPERFAMILY PROTEIN"/>
    <property type="match status" value="1"/>
</dbReference>
<dbReference type="Proteomes" id="UP000231912">
    <property type="component" value="Unassembled WGS sequence"/>
</dbReference>
<dbReference type="EMBL" id="NPDT01000002">
    <property type="protein sequence ID" value="PJZ66352.1"/>
    <property type="molecule type" value="Genomic_DNA"/>
</dbReference>
<dbReference type="PANTHER" id="PTHR35769:SF2">
    <property type="entry name" value="CALCINEURIN-LIKE METALLO-PHOSPHOESTERASE SUPERFAMILY PROTEIN"/>
    <property type="match status" value="1"/>
</dbReference>
<proteinExistence type="predicted"/>
<feature type="domain" description="Calcineurin-like phosphoesterase" evidence="1">
    <location>
        <begin position="8"/>
        <end position="234"/>
    </location>
</feature>
<comment type="caution">
    <text evidence="2">The sequence shown here is derived from an EMBL/GenBank/DDBJ whole genome shotgun (WGS) entry which is preliminary data.</text>
</comment>
<evidence type="ECO:0000313" key="2">
    <source>
        <dbReference type="EMBL" id="PJZ66352.1"/>
    </source>
</evidence>
<dbReference type="RefSeq" id="WP_100758565.1">
    <property type="nucleotide sequence ID" value="NZ_NPDT01000002.1"/>
</dbReference>
<dbReference type="InterPro" id="IPR004843">
    <property type="entry name" value="Calcineurin-like_PHP"/>
</dbReference>
<organism evidence="2 3">
    <name type="scientific">Leptospira wolffii</name>
    <dbReference type="NCBI Taxonomy" id="409998"/>
    <lineage>
        <taxon>Bacteria</taxon>
        <taxon>Pseudomonadati</taxon>
        <taxon>Spirochaetota</taxon>
        <taxon>Spirochaetia</taxon>
        <taxon>Leptospirales</taxon>
        <taxon>Leptospiraceae</taxon>
        <taxon>Leptospira</taxon>
    </lineage>
</organism>
<dbReference type="AlphaFoldDB" id="A0A2M9ZDC2"/>
<protein>
    <recommendedName>
        <fullName evidence="1">Calcineurin-like phosphoesterase domain-containing protein</fullName>
    </recommendedName>
</protein>
<evidence type="ECO:0000313" key="3">
    <source>
        <dbReference type="Proteomes" id="UP000231912"/>
    </source>
</evidence>
<dbReference type="Pfam" id="PF00149">
    <property type="entry name" value="Metallophos"/>
    <property type="match status" value="1"/>
</dbReference>
<name>A0A2M9ZDC2_9LEPT</name>
<evidence type="ECO:0000259" key="1">
    <source>
        <dbReference type="Pfam" id="PF00149"/>
    </source>
</evidence>
<dbReference type="InterPro" id="IPR029052">
    <property type="entry name" value="Metallo-depent_PP-like"/>
</dbReference>
<dbReference type="GO" id="GO:0016787">
    <property type="term" value="F:hydrolase activity"/>
    <property type="evidence" value="ECO:0007669"/>
    <property type="project" value="InterPro"/>
</dbReference>